<evidence type="ECO:0000313" key="7">
    <source>
        <dbReference type="EMBL" id="RAS34629.1"/>
    </source>
</evidence>
<dbReference type="Gene3D" id="3.30.70.2190">
    <property type="match status" value="1"/>
</dbReference>
<dbReference type="InterPro" id="IPR051264">
    <property type="entry name" value="FAD-oxidored/transferase_4"/>
</dbReference>
<dbReference type="PANTHER" id="PTHR43716:SF1">
    <property type="entry name" value="D-2-HYDROXYGLUTARATE DEHYDROGENASE, MITOCHONDRIAL"/>
    <property type="match status" value="1"/>
</dbReference>
<dbReference type="InterPro" id="IPR016171">
    <property type="entry name" value="Vanillyl_alc_oxidase_C-sub2"/>
</dbReference>
<name>A0A329CIV1_9BURK</name>
<reference evidence="7 8" key="1">
    <citation type="submission" date="2018-06" db="EMBL/GenBank/DDBJ databases">
        <title>Genomic Encyclopedia of Type Strains, Phase III (KMG-III): the genomes of soil and plant-associated and newly described type strains.</title>
        <authorList>
            <person name="Whitman W."/>
        </authorList>
    </citation>
    <scope>NUCLEOTIDE SEQUENCE [LARGE SCALE GENOMIC DNA]</scope>
    <source>
        <strain evidence="7 8">LMG 23644</strain>
    </source>
</reference>
<dbReference type="InterPro" id="IPR016166">
    <property type="entry name" value="FAD-bd_PCMH"/>
</dbReference>
<dbReference type="SUPFAM" id="SSF56176">
    <property type="entry name" value="FAD-binding/transporter-associated domain-like"/>
    <property type="match status" value="1"/>
</dbReference>
<dbReference type="FunFam" id="1.10.45.10:FF:000001">
    <property type="entry name" value="D-lactate dehydrogenase mitochondrial"/>
    <property type="match status" value="1"/>
</dbReference>
<dbReference type="PANTHER" id="PTHR43716">
    <property type="entry name" value="D-2-HYDROXYGLUTARATE DEHYDROGENASE, MITOCHONDRIAL"/>
    <property type="match status" value="1"/>
</dbReference>
<keyword evidence="4" id="KW-0274">FAD</keyword>
<comment type="cofactor">
    <cofactor evidence="1">
        <name>FAD</name>
        <dbReference type="ChEBI" id="CHEBI:57692"/>
    </cofactor>
</comment>
<proteinExistence type="inferred from homology"/>
<feature type="domain" description="FAD-binding PCMH-type" evidence="6">
    <location>
        <begin position="35"/>
        <end position="214"/>
    </location>
</feature>
<dbReference type="Pfam" id="PF01565">
    <property type="entry name" value="FAD_binding_4"/>
    <property type="match status" value="1"/>
</dbReference>
<protein>
    <submittedName>
        <fullName evidence="7">FAD/FMN-containing dehydrogenase</fullName>
    </submittedName>
</protein>
<dbReference type="Pfam" id="PF02913">
    <property type="entry name" value="FAD-oxidase_C"/>
    <property type="match status" value="1"/>
</dbReference>
<evidence type="ECO:0000256" key="1">
    <source>
        <dbReference type="ARBA" id="ARBA00001974"/>
    </source>
</evidence>
<dbReference type="EMBL" id="QLTK01000006">
    <property type="protein sequence ID" value="RAS34629.1"/>
    <property type="molecule type" value="Genomic_DNA"/>
</dbReference>
<evidence type="ECO:0000256" key="4">
    <source>
        <dbReference type="ARBA" id="ARBA00022827"/>
    </source>
</evidence>
<dbReference type="SUPFAM" id="SSF55103">
    <property type="entry name" value="FAD-linked oxidases, C-terminal domain"/>
    <property type="match status" value="1"/>
</dbReference>
<evidence type="ECO:0000259" key="6">
    <source>
        <dbReference type="PROSITE" id="PS51387"/>
    </source>
</evidence>
<dbReference type="InterPro" id="IPR006094">
    <property type="entry name" value="Oxid_FAD_bind_N"/>
</dbReference>
<dbReference type="OrthoDB" id="8522822at2"/>
<evidence type="ECO:0000256" key="2">
    <source>
        <dbReference type="ARBA" id="ARBA00008000"/>
    </source>
</evidence>
<comment type="similarity">
    <text evidence="2">Belongs to the FAD-binding oxidoreductase/transferase type 4 family.</text>
</comment>
<keyword evidence="5" id="KW-0560">Oxidoreductase</keyword>
<evidence type="ECO:0000313" key="8">
    <source>
        <dbReference type="Proteomes" id="UP000248918"/>
    </source>
</evidence>
<dbReference type="AlphaFoldDB" id="A0A329CIV1"/>
<accession>A0A329CIV1</accession>
<dbReference type="GO" id="GO:0022904">
    <property type="term" value="P:respiratory electron transport chain"/>
    <property type="evidence" value="ECO:0007669"/>
    <property type="project" value="TreeGrafter"/>
</dbReference>
<dbReference type="InterPro" id="IPR016169">
    <property type="entry name" value="FAD-bd_PCMH_sub2"/>
</dbReference>
<evidence type="ECO:0000256" key="5">
    <source>
        <dbReference type="ARBA" id="ARBA00023002"/>
    </source>
</evidence>
<dbReference type="InterPro" id="IPR004113">
    <property type="entry name" value="FAD-bd_oxidored_4_C"/>
</dbReference>
<dbReference type="InterPro" id="IPR036318">
    <property type="entry name" value="FAD-bd_PCMH-like_sf"/>
</dbReference>
<dbReference type="Gene3D" id="3.30.43.10">
    <property type="entry name" value="Uridine Diphospho-n-acetylenolpyruvylglucosamine Reductase, domain 2"/>
    <property type="match status" value="1"/>
</dbReference>
<dbReference type="PROSITE" id="PS51387">
    <property type="entry name" value="FAD_PCMH"/>
    <property type="match status" value="1"/>
</dbReference>
<dbReference type="Gene3D" id="3.30.465.10">
    <property type="match status" value="1"/>
</dbReference>
<dbReference type="InterPro" id="IPR016164">
    <property type="entry name" value="FAD-linked_Oxase-like_C"/>
</dbReference>
<keyword evidence="3" id="KW-0285">Flavoprotein</keyword>
<dbReference type="Gene3D" id="1.10.45.10">
    <property type="entry name" value="Vanillyl-alcohol Oxidase, Chain A, domain 4"/>
    <property type="match status" value="1"/>
</dbReference>
<dbReference type="GO" id="GO:0071949">
    <property type="term" value="F:FAD binding"/>
    <property type="evidence" value="ECO:0007669"/>
    <property type="project" value="InterPro"/>
</dbReference>
<dbReference type="Gene3D" id="3.30.70.2740">
    <property type="match status" value="1"/>
</dbReference>
<dbReference type="GO" id="GO:0016491">
    <property type="term" value="F:oxidoreductase activity"/>
    <property type="evidence" value="ECO:0007669"/>
    <property type="project" value="UniProtKB-KW"/>
</dbReference>
<comment type="caution">
    <text evidence="7">The sequence shown here is derived from an EMBL/GenBank/DDBJ whole genome shotgun (WGS) entry which is preliminary data.</text>
</comment>
<dbReference type="Proteomes" id="UP000248918">
    <property type="component" value="Unassembled WGS sequence"/>
</dbReference>
<evidence type="ECO:0000256" key="3">
    <source>
        <dbReference type="ARBA" id="ARBA00022630"/>
    </source>
</evidence>
<gene>
    <name evidence="7" type="ORF">BX591_106310</name>
</gene>
<organism evidence="7 8">
    <name type="scientific">Paraburkholderia bryophila</name>
    <dbReference type="NCBI Taxonomy" id="420952"/>
    <lineage>
        <taxon>Bacteria</taxon>
        <taxon>Pseudomonadati</taxon>
        <taxon>Pseudomonadota</taxon>
        <taxon>Betaproteobacteria</taxon>
        <taxon>Burkholderiales</taxon>
        <taxon>Burkholderiaceae</taxon>
        <taxon>Paraburkholderia</taxon>
    </lineage>
</organism>
<sequence length="474" mass="51067">MTDLQQALVEQLGDHCVSLDPGMLDAHAGDWSDTEKQRPSLVLMPRTPDEVARALGVLSAHRQKVVVQGGLTGLAGGATPQAGEVAMSLAKMNLIEEFDHVGGTITVQAGLALEQLQTHVEAQGWFFPLDLGARGSCQIGGNAATNAGGNRVVRFGVMRDLILGMEVALADGTVLTMMNKVTKNTTGIDLKQLFIGSEGILGVITRLVLKLEPKPTVANTALCALGSFDAATRLLKELRRRLPALSSFELMWDDFMSAAMETGGLKAPFATRSPVYVLVETLGGSEESERQALEEVLEYALEDEIVDDVIVAQSLDHARQLWAYRETVGELLSRLKPHAAFDVGLPMIEMDGFVTAMRQVLTSRFPEQTHLFFGHLGDGNLHLLSGPYANMADMHQVETLVYEQVQKAGGCISAEHGIGVVKQEFLHLSRSSAETDLMRKLKNLLDPCGILNDARVIAPDPSHGGAQPATPAPH</sequence>
<dbReference type="InterPro" id="IPR016167">
    <property type="entry name" value="FAD-bd_PCMH_sub1"/>
</dbReference>